<dbReference type="AlphaFoldDB" id="A0A498Q009"/>
<reference evidence="3 4" key="1">
    <citation type="submission" date="2018-09" db="EMBL/GenBank/DDBJ databases">
        <authorList>
            <person name="Tagini F."/>
        </authorList>
    </citation>
    <scope>NUCLEOTIDE SEQUENCE [LARGE SCALE GENOMIC DNA]</scope>
    <source>
        <strain evidence="3 4">MK136</strain>
    </source>
</reference>
<dbReference type="EC" id="3.1.1.3" evidence="3"/>
<keyword evidence="4" id="KW-1185">Reference proteome</keyword>
<evidence type="ECO:0000313" key="4">
    <source>
        <dbReference type="Proteomes" id="UP000273307"/>
    </source>
</evidence>
<name>A0A498Q009_9MYCO</name>
<sequence>MSYVMVTPEMVSAAAGELTTMGSSIDVARAAAAAQTSGIMAAGTDEVSAAIATLFSAHGQAFQTVSAQAAAFHNQFVQALNSGAGAYAAADAASVSPCRPLRNRSSMPSMRRPSICWGGR</sequence>
<dbReference type="Pfam" id="PF00934">
    <property type="entry name" value="PE"/>
    <property type="match status" value="1"/>
</dbReference>
<evidence type="ECO:0000313" key="3">
    <source>
        <dbReference type="EMBL" id="VBA38379.1"/>
    </source>
</evidence>
<dbReference type="InterPro" id="IPR000084">
    <property type="entry name" value="PE-PGRS_N"/>
</dbReference>
<feature type="domain" description="PE" evidence="2">
    <location>
        <begin position="4"/>
        <end position="93"/>
    </location>
</feature>
<feature type="region of interest" description="Disordered" evidence="1">
    <location>
        <begin position="101"/>
        <end position="120"/>
    </location>
</feature>
<dbReference type="EMBL" id="UPHP01000057">
    <property type="protein sequence ID" value="VBA38379.1"/>
    <property type="molecule type" value="Genomic_DNA"/>
</dbReference>
<organism evidence="3 4">
    <name type="scientific">Mycobacterium attenuatum</name>
    <dbReference type="NCBI Taxonomy" id="2341086"/>
    <lineage>
        <taxon>Bacteria</taxon>
        <taxon>Bacillati</taxon>
        <taxon>Actinomycetota</taxon>
        <taxon>Actinomycetes</taxon>
        <taxon>Mycobacteriales</taxon>
        <taxon>Mycobacteriaceae</taxon>
        <taxon>Mycobacterium</taxon>
    </lineage>
</organism>
<accession>A0A498Q009</accession>
<dbReference type="InterPro" id="IPR038332">
    <property type="entry name" value="PPE_sf"/>
</dbReference>
<dbReference type="Proteomes" id="UP000273307">
    <property type="component" value="Unassembled WGS sequence"/>
</dbReference>
<evidence type="ECO:0000259" key="2">
    <source>
        <dbReference type="Pfam" id="PF00934"/>
    </source>
</evidence>
<evidence type="ECO:0000256" key="1">
    <source>
        <dbReference type="SAM" id="MobiDB-lite"/>
    </source>
</evidence>
<dbReference type="Gene3D" id="1.10.287.850">
    <property type="entry name" value="HP0062-like domain"/>
    <property type="match status" value="1"/>
</dbReference>
<dbReference type="SUPFAM" id="SSF140459">
    <property type="entry name" value="PE/PPE dimer-like"/>
    <property type="match status" value="1"/>
</dbReference>
<dbReference type="GO" id="GO:0004806">
    <property type="term" value="F:triacylglycerol lipase activity"/>
    <property type="evidence" value="ECO:0007669"/>
    <property type="project" value="UniProtKB-EC"/>
</dbReference>
<protein>
    <submittedName>
        <fullName evidence="3">Triacylglycerol lipase</fullName>
        <ecNumber evidence="3">3.1.1.3</ecNumber>
    </submittedName>
</protein>
<proteinExistence type="predicted"/>
<gene>
    <name evidence="3" type="primary">lipY_12</name>
    <name evidence="3" type="ORF">LAUMK136_02439</name>
</gene>
<keyword evidence="3" id="KW-0378">Hydrolase</keyword>
<feature type="compositionally biased region" description="Low complexity" evidence="1">
    <location>
        <begin position="101"/>
        <end position="114"/>
    </location>
</feature>